<protein>
    <submittedName>
        <fullName evidence="2">Putative Ferredoxin reductase</fullName>
        <ecNumber evidence="2">1.18.1.-</ecNumber>
    </submittedName>
</protein>
<proteinExistence type="predicted"/>
<dbReference type="InterPro" id="IPR017927">
    <property type="entry name" value="FAD-bd_FR_type"/>
</dbReference>
<dbReference type="Pfam" id="PF00970">
    <property type="entry name" value="FAD_binding_6"/>
    <property type="match status" value="1"/>
</dbReference>
<dbReference type="PROSITE" id="PS51384">
    <property type="entry name" value="FAD_FR"/>
    <property type="match status" value="1"/>
</dbReference>
<reference evidence="3" key="1">
    <citation type="submission" date="2015-09" db="EMBL/GenBank/DDBJ databases">
        <authorList>
            <person name="Daims H."/>
        </authorList>
    </citation>
    <scope>NUCLEOTIDE SEQUENCE [LARGE SCALE GENOMIC DNA]</scope>
</reference>
<dbReference type="PANTHER" id="PTHR47354">
    <property type="entry name" value="NADH OXIDOREDUCTASE HCR"/>
    <property type="match status" value="1"/>
</dbReference>
<dbReference type="Proteomes" id="UP000066284">
    <property type="component" value="Chromosome 1"/>
</dbReference>
<dbReference type="InterPro" id="IPR017938">
    <property type="entry name" value="Riboflavin_synthase-like_b-brl"/>
</dbReference>
<dbReference type="STRING" id="1715989.NITINOP_0507"/>
<dbReference type="Gene3D" id="2.40.30.10">
    <property type="entry name" value="Translation factors"/>
    <property type="match status" value="1"/>
</dbReference>
<dbReference type="GO" id="GO:0016491">
    <property type="term" value="F:oxidoreductase activity"/>
    <property type="evidence" value="ECO:0007669"/>
    <property type="project" value="UniProtKB-KW"/>
</dbReference>
<dbReference type="RefSeq" id="WP_062482816.1">
    <property type="nucleotide sequence ID" value="NZ_LN885086.1"/>
</dbReference>
<feature type="domain" description="FAD-binding FR-type" evidence="1">
    <location>
        <begin position="3"/>
        <end position="105"/>
    </location>
</feature>
<dbReference type="SUPFAM" id="SSF63380">
    <property type="entry name" value="Riboflavin synthase domain-like"/>
    <property type="match status" value="1"/>
</dbReference>
<keyword evidence="2" id="KW-0560">Oxidoreductase</keyword>
<dbReference type="EMBL" id="LN885086">
    <property type="protein sequence ID" value="CUQ65483.1"/>
    <property type="molecule type" value="Genomic_DNA"/>
</dbReference>
<name>A0A0S4KT34_9BACT</name>
<dbReference type="InterPro" id="IPR050415">
    <property type="entry name" value="MRET"/>
</dbReference>
<dbReference type="EC" id="1.18.1.-" evidence="2"/>
<evidence type="ECO:0000259" key="1">
    <source>
        <dbReference type="PROSITE" id="PS51384"/>
    </source>
</evidence>
<dbReference type="SUPFAM" id="SSF52343">
    <property type="entry name" value="Ferredoxin reductase-like, C-terminal NADP-linked domain"/>
    <property type="match status" value="1"/>
</dbReference>
<evidence type="ECO:0000313" key="3">
    <source>
        <dbReference type="Proteomes" id="UP000066284"/>
    </source>
</evidence>
<evidence type="ECO:0000313" key="2">
    <source>
        <dbReference type="EMBL" id="CUQ65483.1"/>
    </source>
</evidence>
<dbReference type="AlphaFoldDB" id="A0A0S4KT34"/>
<accession>A0A0S4KT34</accession>
<organism evidence="2 3">
    <name type="scientific">Candidatus Nitrospira inopinata</name>
    <dbReference type="NCBI Taxonomy" id="1715989"/>
    <lineage>
        <taxon>Bacteria</taxon>
        <taxon>Pseudomonadati</taxon>
        <taxon>Nitrospirota</taxon>
        <taxon>Nitrospiria</taxon>
        <taxon>Nitrospirales</taxon>
        <taxon>Nitrospiraceae</taxon>
        <taxon>Nitrospira</taxon>
    </lineage>
</organism>
<dbReference type="KEGG" id="nio:NITINOP_0507"/>
<dbReference type="Gene3D" id="3.40.50.80">
    <property type="entry name" value="Nucleotide-binding domain of ferredoxin-NADP reductase (FNR) module"/>
    <property type="match status" value="1"/>
</dbReference>
<sequence>MTEPIQPAVVLSVTDLTSNVRQLVLLPQQHKLDFLPGQWVSLKLPVGPHPPLNRAYSMAEPASPSGALTLVFDRVPQGLGSNYLYQLRAGDTVSLSGPHGKFVLPQPPDRELLCIARYTGLVPIHCMVKALEATRAPTPVLLVAVGPTEDERLYHAELLSLAVTRPSFQYLPLVAPTEEAAVALVTDTLSSLLPNKSKAVPLLCGTKAFVHPLRQRLIEAGYQRKEVKMESYG</sequence>
<dbReference type="OrthoDB" id="9784483at2"/>
<dbReference type="InterPro" id="IPR008333">
    <property type="entry name" value="Cbr1-like_FAD-bd_dom"/>
</dbReference>
<dbReference type="InterPro" id="IPR039261">
    <property type="entry name" value="FNR_nucleotide-bd"/>
</dbReference>
<gene>
    <name evidence="2" type="ORF">NITINOP_0507</name>
</gene>
<keyword evidence="3" id="KW-1185">Reference proteome</keyword>
<dbReference type="PRINTS" id="PR00410">
    <property type="entry name" value="PHEHYDRXLASE"/>
</dbReference>
<dbReference type="PANTHER" id="PTHR47354:SF5">
    <property type="entry name" value="PROTEIN RFBI"/>
    <property type="match status" value="1"/>
</dbReference>